<dbReference type="VEuPathDB" id="VectorBase:HLOH_051803"/>
<dbReference type="OrthoDB" id="1607513at2759"/>
<evidence type="ECO:0000313" key="2">
    <source>
        <dbReference type="Proteomes" id="UP000821853"/>
    </source>
</evidence>
<name>A0A9J6GVR0_HAELO</name>
<keyword evidence="2" id="KW-1185">Reference proteome</keyword>
<gene>
    <name evidence="1" type="ORF">HPB48_016825</name>
</gene>
<evidence type="ECO:0000313" key="1">
    <source>
        <dbReference type="EMBL" id="KAH9379315.1"/>
    </source>
</evidence>
<protein>
    <submittedName>
        <fullName evidence="1">Uncharacterized protein</fullName>
    </submittedName>
</protein>
<organism evidence="1 2">
    <name type="scientific">Haemaphysalis longicornis</name>
    <name type="common">Bush tick</name>
    <dbReference type="NCBI Taxonomy" id="44386"/>
    <lineage>
        <taxon>Eukaryota</taxon>
        <taxon>Metazoa</taxon>
        <taxon>Ecdysozoa</taxon>
        <taxon>Arthropoda</taxon>
        <taxon>Chelicerata</taxon>
        <taxon>Arachnida</taxon>
        <taxon>Acari</taxon>
        <taxon>Parasitiformes</taxon>
        <taxon>Ixodida</taxon>
        <taxon>Ixodoidea</taxon>
        <taxon>Ixodidae</taxon>
        <taxon>Haemaphysalinae</taxon>
        <taxon>Haemaphysalis</taxon>
    </lineage>
</organism>
<dbReference type="AlphaFoldDB" id="A0A9J6GVR0"/>
<dbReference type="EMBL" id="JABSTR010000009">
    <property type="protein sequence ID" value="KAH9379315.1"/>
    <property type="molecule type" value="Genomic_DNA"/>
</dbReference>
<dbReference type="Proteomes" id="UP000821853">
    <property type="component" value="Unassembled WGS sequence"/>
</dbReference>
<proteinExistence type="predicted"/>
<accession>A0A9J6GVR0</accession>
<reference evidence="1 2" key="1">
    <citation type="journal article" date="2020" name="Cell">
        <title>Large-Scale Comparative Analyses of Tick Genomes Elucidate Their Genetic Diversity and Vector Capacities.</title>
        <authorList>
            <consortium name="Tick Genome and Microbiome Consortium (TIGMIC)"/>
            <person name="Jia N."/>
            <person name="Wang J."/>
            <person name="Shi W."/>
            <person name="Du L."/>
            <person name="Sun Y."/>
            <person name="Zhan W."/>
            <person name="Jiang J.F."/>
            <person name="Wang Q."/>
            <person name="Zhang B."/>
            <person name="Ji P."/>
            <person name="Bell-Sakyi L."/>
            <person name="Cui X.M."/>
            <person name="Yuan T.T."/>
            <person name="Jiang B.G."/>
            <person name="Yang W.F."/>
            <person name="Lam T.T."/>
            <person name="Chang Q.C."/>
            <person name="Ding S.J."/>
            <person name="Wang X.J."/>
            <person name="Zhu J.G."/>
            <person name="Ruan X.D."/>
            <person name="Zhao L."/>
            <person name="Wei J.T."/>
            <person name="Ye R.Z."/>
            <person name="Que T.C."/>
            <person name="Du C.H."/>
            <person name="Zhou Y.H."/>
            <person name="Cheng J.X."/>
            <person name="Dai P.F."/>
            <person name="Guo W.B."/>
            <person name="Han X.H."/>
            <person name="Huang E.J."/>
            <person name="Li L.F."/>
            <person name="Wei W."/>
            <person name="Gao Y.C."/>
            <person name="Liu J.Z."/>
            <person name="Shao H.Z."/>
            <person name="Wang X."/>
            <person name="Wang C.C."/>
            <person name="Yang T.C."/>
            <person name="Huo Q.B."/>
            <person name="Li W."/>
            <person name="Chen H.Y."/>
            <person name="Chen S.E."/>
            <person name="Zhou L.G."/>
            <person name="Ni X.B."/>
            <person name="Tian J.H."/>
            <person name="Sheng Y."/>
            <person name="Liu T."/>
            <person name="Pan Y.S."/>
            <person name="Xia L.Y."/>
            <person name="Li J."/>
            <person name="Zhao F."/>
            <person name="Cao W.C."/>
        </authorList>
    </citation>
    <scope>NUCLEOTIDE SEQUENCE [LARGE SCALE GENOMIC DNA]</scope>
    <source>
        <strain evidence="1">HaeL-2018</strain>
    </source>
</reference>
<sequence>MHYYSIVEEVGFVAAMNTTMPVYFVPSRSMFSRAIIPELNASKKQNLMSSLKAVIDSGIEVISFTTDSWT</sequence>
<comment type="caution">
    <text evidence="1">The sequence shown here is derived from an EMBL/GenBank/DDBJ whole genome shotgun (WGS) entry which is preliminary data.</text>
</comment>